<dbReference type="EMBL" id="JBBMFD010000033">
    <property type="protein sequence ID" value="MEQ2441651.1"/>
    <property type="molecule type" value="Genomic_DNA"/>
</dbReference>
<comment type="caution">
    <text evidence="1">The sequence shown here is derived from an EMBL/GenBank/DDBJ whole genome shotgun (WGS) entry which is preliminary data.</text>
</comment>
<evidence type="ECO:0000313" key="1">
    <source>
        <dbReference type="EMBL" id="MEQ2441651.1"/>
    </source>
</evidence>
<gene>
    <name evidence="1" type="ORF">WMO26_12510</name>
</gene>
<proteinExistence type="predicted"/>
<dbReference type="RefSeq" id="WP_349220867.1">
    <property type="nucleotide sequence ID" value="NZ_JBBMFD010000033.1"/>
</dbReference>
<reference evidence="1 2" key="1">
    <citation type="submission" date="2024-03" db="EMBL/GenBank/DDBJ databases">
        <title>Human intestinal bacterial collection.</title>
        <authorList>
            <person name="Pauvert C."/>
            <person name="Hitch T.C.A."/>
            <person name="Clavel T."/>
        </authorList>
    </citation>
    <scope>NUCLEOTIDE SEQUENCE [LARGE SCALE GENOMIC DNA]</scope>
    <source>
        <strain evidence="1 2">CLA-JM-H44</strain>
    </source>
</reference>
<organism evidence="1 2">
    <name type="scientific">Solibaculum intestinale</name>
    <dbReference type="NCBI Taxonomy" id="3133165"/>
    <lineage>
        <taxon>Bacteria</taxon>
        <taxon>Bacillati</taxon>
        <taxon>Bacillota</taxon>
        <taxon>Clostridia</taxon>
        <taxon>Eubacteriales</taxon>
        <taxon>Oscillospiraceae</taxon>
        <taxon>Solibaculum</taxon>
    </lineage>
</organism>
<name>A0ABV1E2V2_9FIRM</name>
<sequence>MSESSMFFDSYLDDKRLYSSGDFAKYMRLFYADGVVMHQTNAESLKVYKGAADLSVSINPGAAIIQGYSYFNDYEPLHKAPLGADASYPRIDRVVLRLSLTQRSVSADIKPGTAASSPVPPPLTRNENEYELSLAQLYIPANSAVIEKVTDERYDATVCGIAAGLYTLDMEDYRKQMEETLDWLSQNAGYSNPNLLLDSHFKVWEDGDSFSDIPAQGQYTATMWSVVNVSGAAGLSVSKAQNGMRIAFGGSGEQVVMVTQQMEQADKAALDGQTVTLSWSVDGTIYQRTTPFQASANNSVEVFVKGEGGSAVILNWVKLELGATRTRCMPRPFVEERNATLRYFKKIDNAVRNYAHGQTGSNEGMSYYNYRYEELAKEPKLLDAEEASLVIIDSTNNIYLKGPLAPSVHVLSQRNLTFEYEAKDHTYLIPQKPIRLDARDAANPSPTIAIYSAQGPDKVKVREPIIFTVVTSPNVAYIRLFNNGTVLAPSAQTVTTNIDGTKTYTYTVSLGSTGIRTLEFRAAGADGVYLAPGYQVNIRITNS</sequence>
<accession>A0ABV1E2V2</accession>
<protein>
    <submittedName>
        <fullName evidence="1">Uncharacterized protein</fullName>
    </submittedName>
</protein>
<dbReference type="Proteomes" id="UP001489509">
    <property type="component" value="Unassembled WGS sequence"/>
</dbReference>
<evidence type="ECO:0000313" key="2">
    <source>
        <dbReference type="Proteomes" id="UP001489509"/>
    </source>
</evidence>
<keyword evidence="2" id="KW-1185">Reference proteome</keyword>